<reference evidence="2 3" key="1">
    <citation type="journal article" date="2018" name="Mycol. Prog.">
        <title>Coniella lustricola, a new species from submerged detritus.</title>
        <authorList>
            <person name="Raudabaugh D.B."/>
            <person name="Iturriaga T."/>
            <person name="Carver A."/>
            <person name="Mondo S."/>
            <person name="Pangilinan J."/>
            <person name="Lipzen A."/>
            <person name="He G."/>
            <person name="Amirebrahimi M."/>
            <person name="Grigoriev I.V."/>
            <person name="Miller A.N."/>
        </authorList>
    </citation>
    <scope>NUCLEOTIDE SEQUENCE [LARGE SCALE GENOMIC DNA]</scope>
    <source>
        <strain evidence="2 3">B22-T-1</strain>
    </source>
</reference>
<keyword evidence="3" id="KW-1185">Reference proteome</keyword>
<proteinExistence type="predicted"/>
<organism evidence="2 3">
    <name type="scientific">Coniella lustricola</name>
    <dbReference type="NCBI Taxonomy" id="2025994"/>
    <lineage>
        <taxon>Eukaryota</taxon>
        <taxon>Fungi</taxon>
        <taxon>Dikarya</taxon>
        <taxon>Ascomycota</taxon>
        <taxon>Pezizomycotina</taxon>
        <taxon>Sordariomycetes</taxon>
        <taxon>Sordariomycetidae</taxon>
        <taxon>Diaporthales</taxon>
        <taxon>Schizoparmaceae</taxon>
        <taxon>Coniella</taxon>
    </lineage>
</organism>
<sequence>MFGNLSHFGKSSRLIRKQRVRPLFRVYCSAEPSSGSPSLPEARRSTEPIPAATPVHLPHCQLEFVFPQSDNPGDLQSSNLPALLQSLARPADQVTIAHLEALGVHVVADVSIDDLIPDASCIPDFGAWDTLSREEALIRDATSRPVMCNNKQAPGAAKYVELRQGLSTDNDRAFRSVRRLTPRPGETYVRLGYTHDFFRSLENLTSYWDDTSAAQADTNQVGAAHAGDNQDFQSSTSEEDHVFYRTSAGHSMPPIHRAMVLTSFLKLVTYDFSCTIAAHQDARLYIKTQEPKYMHTSFSSACNFIRRIPTDRDSARRGIVEGPIAAVSARHSLSFPPVGGDRDSLIDLSREIIAALITAQYRSWEGKEMQQIGKDSWWATRPRWGGGPGGPIGKEVEAQELGTVEEKPSSSSSPVDGDTIAPTDRSSSSRASHHRASLLGALLHRPSSASSLPQPPNAKRPRRGQTSADEYRNIRAPSAHWDPKTRYTAIGRQQAADFDDIFVISCLFHHVSVLRVRVPDKLSQSLSGTIVDPGLAARGKLEIRRTRWYDLYVIPDRLEAMKVVWAVMAYSMRMVPTEKTTDKTSSDQQRGHMGEANDAS</sequence>
<name>A0A2T3AC95_9PEZI</name>
<gene>
    <name evidence="2" type="ORF">BD289DRAFT_203160</name>
</gene>
<dbReference type="OrthoDB" id="5407653at2759"/>
<feature type="compositionally biased region" description="Basic and acidic residues" evidence="1">
    <location>
        <begin position="579"/>
        <end position="600"/>
    </location>
</feature>
<evidence type="ECO:0000256" key="1">
    <source>
        <dbReference type="SAM" id="MobiDB-lite"/>
    </source>
</evidence>
<dbReference type="InParanoid" id="A0A2T3AC95"/>
<accession>A0A2T3AC95</accession>
<dbReference type="Proteomes" id="UP000241462">
    <property type="component" value="Unassembled WGS sequence"/>
</dbReference>
<feature type="region of interest" description="Disordered" evidence="1">
    <location>
        <begin position="375"/>
        <end position="394"/>
    </location>
</feature>
<dbReference type="AlphaFoldDB" id="A0A2T3AC95"/>
<dbReference type="STRING" id="2025994.A0A2T3AC95"/>
<feature type="region of interest" description="Disordered" evidence="1">
    <location>
        <begin position="577"/>
        <end position="600"/>
    </location>
</feature>
<dbReference type="EMBL" id="KZ678414">
    <property type="protein sequence ID" value="PSR90850.1"/>
    <property type="molecule type" value="Genomic_DNA"/>
</dbReference>
<evidence type="ECO:0000313" key="2">
    <source>
        <dbReference type="EMBL" id="PSR90850.1"/>
    </source>
</evidence>
<evidence type="ECO:0000313" key="3">
    <source>
        <dbReference type="Proteomes" id="UP000241462"/>
    </source>
</evidence>
<feature type="region of interest" description="Disordered" evidence="1">
    <location>
        <begin position="401"/>
        <end position="473"/>
    </location>
</feature>
<protein>
    <submittedName>
        <fullName evidence="2">Uncharacterized protein</fullName>
    </submittedName>
</protein>